<evidence type="ECO:0000256" key="1">
    <source>
        <dbReference type="SAM" id="Phobius"/>
    </source>
</evidence>
<proteinExistence type="predicted"/>
<organism evidence="2">
    <name type="scientific">Medioppia subpectinata</name>
    <dbReference type="NCBI Taxonomy" id="1979941"/>
    <lineage>
        <taxon>Eukaryota</taxon>
        <taxon>Metazoa</taxon>
        <taxon>Ecdysozoa</taxon>
        <taxon>Arthropoda</taxon>
        <taxon>Chelicerata</taxon>
        <taxon>Arachnida</taxon>
        <taxon>Acari</taxon>
        <taxon>Acariformes</taxon>
        <taxon>Sarcoptiformes</taxon>
        <taxon>Oribatida</taxon>
        <taxon>Brachypylina</taxon>
        <taxon>Oppioidea</taxon>
        <taxon>Oppiidae</taxon>
        <taxon>Medioppia</taxon>
    </lineage>
</organism>
<protein>
    <submittedName>
        <fullName evidence="2">Uncharacterized protein</fullName>
    </submittedName>
</protein>
<dbReference type="EMBL" id="OC880459">
    <property type="protein sequence ID" value="CAD7641784.1"/>
    <property type="molecule type" value="Genomic_DNA"/>
</dbReference>
<reference evidence="2" key="1">
    <citation type="submission" date="2020-11" db="EMBL/GenBank/DDBJ databases">
        <authorList>
            <person name="Tran Van P."/>
        </authorList>
    </citation>
    <scope>NUCLEOTIDE SEQUENCE</scope>
</reference>
<dbReference type="Proteomes" id="UP000759131">
    <property type="component" value="Unassembled WGS sequence"/>
</dbReference>
<keyword evidence="1" id="KW-0472">Membrane</keyword>
<sequence length="160" mass="18556">MHTLSAPQLQLQNDQVHDLTVRDYYRVTRQPPPKYDDIIIKQDTPSLSLASMPRWPTTPLASMLSKPNGKPNCHYWRDTDAQHYPCRHRWPGMKRRARMQIIAMTLQYYIFKCNNVRIIKYSHQSSSKFCFHILRALVIVLLIVIGISILVVPSIGIVAT</sequence>
<keyword evidence="1" id="KW-0812">Transmembrane</keyword>
<evidence type="ECO:0000313" key="3">
    <source>
        <dbReference type="Proteomes" id="UP000759131"/>
    </source>
</evidence>
<gene>
    <name evidence="2" type="ORF">OSB1V03_LOCUS18830</name>
</gene>
<feature type="transmembrane region" description="Helical" evidence="1">
    <location>
        <begin position="133"/>
        <end position="159"/>
    </location>
</feature>
<dbReference type="AlphaFoldDB" id="A0A7R9QF02"/>
<name>A0A7R9QF02_9ACAR</name>
<accession>A0A7R9QF02</accession>
<dbReference type="EMBL" id="CAJPIZ010025884">
    <property type="protein sequence ID" value="CAG2118880.1"/>
    <property type="molecule type" value="Genomic_DNA"/>
</dbReference>
<keyword evidence="3" id="KW-1185">Reference proteome</keyword>
<evidence type="ECO:0000313" key="2">
    <source>
        <dbReference type="EMBL" id="CAD7641784.1"/>
    </source>
</evidence>
<keyword evidence="1" id="KW-1133">Transmembrane helix</keyword>